<comment type="caution">
    <text evidence="6">The sequence shown here is derived from an EMBL/GenBank/DDBJ whole genome shotgun (WGS) entry which is preliminary data.</text>
</comment>
<feature type="domain" description="SPOR" evidence="3">
    <location>
        <begin position="258"/>
        <end position="320"/>
    </location>
</feature>
<dbReference type="RefSeq" id="WP_044224721.1">
    <property type="nucleotide sequence ID" value="NZ_JBKAGJ010000025.1"/>
</dbReference>
<organism evidence="6 7">
    <name type="scientific">Phaeodactylibacter xiamenensis</name>
    <dbReference type="NCBI Taxonomy" id="1524460"/>
    <lineage>
        <taxon>Bacteria</taxon>
        <taxon>Pseudomonadati</taxon>
        <taxon>Bacteroidota</taxon>
        <taxon>Saprospiria</taxon>
        <taxon>Saprospirales</taxon>
        <taxon>Haliscomenobacteraceae</taxon>
        <taxon>Phaeodactylibacter</taxon>
    </lineage>
</organism>
<keyword evidence="7" id="KW-1185">Reference proteome</keyword>
<dbReference type="STRING" id="1524460.IX84_20655"/>
<gene>
    <name evidence="6" type="ORF">IX84_20655</name>
</gene>
<dbReference type="Pfam" id="PF05036">
    <property type="entry name" value="SPOR"/>
    <property type="match status" value="1"/>
</dbReference>
<evidence type="ECO:0000256" key="2">
    <source>
        <dbReference type="SAM" id="Phobius"/>
    </source>
</evidence>
<name>A0A098S3D5_9BACT</name>
<dbReference type="InterPro" id="IPR040495">
    <property type="entry name" value="HU-CCDC81_bac_1"/>
</dbReference>
<evidence type="ECO:0000256" key="1">
    <source>
        <dbReference type="SAM" id="MobiDB-lite"/>
    </source>
</evidence>
<dbReference type="OrthoDB" id="653949at2"/>
<dbReference type="GO" id="GO:0042834">
    <property type="term" value="F:peptidoglycan binding"/>
    <property type="evidence" value="ECO:0007669"/>
    <property type="project" value="InterPro"/>
</dbReference>
<evidence type="ECO:0000313" key="7">
    <source>
        <dbReference type="Proteomes" id="UP000029736"/>
    </source>
</evidence>
<feature type="domain" description="CCDC81-like prokaryotic HU" evidence="4">
    <location>
        <begin position="5"/>
        <end position="60"/>
    </location>
</feature>
<dbReference type="InterPro" id="IPR036680">
    <property type="entry name" value="SPOR-like_sf"/>
</dbReference>
<dbReference type="AlphaFoldDB" id="A0A098S3D5"/>
<feature type="transmembrane region" description="Helical" evidence="2">
    <location>
        <begin position="172"/>
        <end position="194"/>
    </location>
</feature>
<evidence type="ECO:0000259" key="3">
    <source>
        <dbReference type="Pfam" id="PF05036"/>
    </source>
</evidence>
<sequence length="331" mass="36182">MEMDIGSYISLLLYKNKAVALPGLGSFEAAYQPAVIDQVQGELHPPGNTISFNPNLVSDDGLLCSMIQDRYGLPATDAAKTLEDYVHEVKEAIGRREIVVFPKVGRLYRDYENNLQFLPDGNNYDVESYGLPTVSFYPVARSHRAQPVKEQPGKTAARPVSAKKAQATNNGLIAAIGAATIVVGVAIYFLLFGADQTQEQPLHPVPTSRVNVRPGDEASANAAPSENEAVAESENKAESSSERAESTDTEQPTPVPGQQSYVIIVGVFGNPDNVKQLIDDIYDAGYEPYTEKAGNLTKVGVQRTYRSEAEIEAAIQDVRKRFTKDAKLYRW</sequence>
<feature type="domain" description="CCDC81-like prokaryotic HU" evidence="5">
    <location>
        <begin position="61"/>
        <end position="129"/>
    </location>
</feature>
<dbReference type="Proteomes" id="UP000029736">
    <property type="component" value="Unassembled WGS sequence"/>
</dbReference>
<evidence type="ECO:0000259" key="4">
    <source>
        <dbReference type="Pfam" id="PF18174"/>
    </source>
</evidence>
<dbReference type="Pfam" id="PF18174">
    <property type="entry name" value="HU-CCDC81_bac_1"/>
    <property type="match status" value="1"/>
</dbReference>
<feature type="region of interest" description="Disordered" evidence="1">
    <location>
        <begin position="200"/>
        <end position="256"/>
    </location>
</feature>
<feature type="compositionally biased region" description="Low complexity" evidence="1">
    <location>
        <begin position="217"/>
        <end position="232"/>
    </location>
</feature>
<proteinExistence type="predicted"/>
<keyword evidence="2" id="KW-0472">Membrane</keyword>
<dbReference type="Gene3D" id="3.30.70.1070">
    <property type="entry name" value="Sporulation related repeat"/>
    <property type="match status" value="1"/>
</dbReference>
<keyword evidence="2" id="KW-0812">Transmembrane</keyword>
<dbReference type="InterPro" id="IPR007730">
    <property type="entry name" value="SPOR-like_dom"/>
</dbReference>
<dbReference type="Pfam" id="PF18175">
    <property type="entry name" value="HU-CCDC81_bac_2"/>
    <property type="match status" value="1"/>
</dbReference>
<evidence type="ECO:0000313" key="6">
    <source>
        <dbReference type="EMBL" id="KGE86566.1"/>
    </source>
</evidence>
<keyword evidence="2" id="KW-1133">Transmembrane helix</keyword>
<accession>A0A098S3D5</accession>
<feature type="compositionally biased region" description="Basic and acidic residues" evidence="1">
    <location>
        <begin position="233"/>
        <end position="246"/>
    </location>
</feature>
<evidence type="ECO:0008006" key="8">
    <source>
        <dbReference type="Google" id="ProtNLM"/>
    </source>
</evidence>
<dbReference type="InterPro" id="IPR041268">
    <property type="entry name" value="HU-CCDC81_bac_2"/>
</dbReference>
<dbReference type="EMBL" id="JPOS01000077">
    <property type="protein sequence ID" value="KGE86566.1"/>
    <property type="molecule type" value="Genomic_DNA"/>
</dbReference>
<protein>
    <recommendedName>
        <fullName evidence="8">SPOR domain-containing protein</fullName>
    </recommendedName>
</protein>
<evidence type="ECO:0000259" key="5">
    <source>
        <dbReference type="Pfam" id="PF18175"/>
    </source>
</evidence>
<reference evidence="6 7" key="1">
    <citation type="journal article" date="2014" name="Int. J. Syst. Evol. Microbiol.">
        <title>Phaeodactylibacter xiamenensis gen. nov., sp. nov., a member of the family Saprospiraceae isolated from the marine alga Phaeodactylum tricornutum.</title>
        <authorList>
            <person name="Chen Z.Jr."/>
            <person name="Lei X."/>
            <person name="Lai Q."/>
            <person name="Li Y."/>
            <person name="Zhang B."/>
            <person name="Zhang J."/>
            <person name="Zhang H."/>
            <person name="Yang L."/>
            <person name="Zheng W."/>
            <person name="Tian Y."/>
            <person name="Yu Z."/>
            <person name="Xu H.Jr."/>
            <person name="Zheng T."/>
        </authorList>
    </citation>
    <scope>NUCLEOTIDE SEQUENCE [LARGE SCALE GENOMIC DNA]</scope>
    <source>
        <strain evidence="6 7">KD52</strain>
    </source>
</reference>
<feature type="region of interest" description="Disordered" evidence="1">
    <location>
        <begin position="143"/>
        <end position="162"/>
    </location>
</feature>
<dbReference type="SUPFAM" id="SSF110997">
    <property type="entry name" value="Sporulation related repeat"/>
    <property type="match status" value="1"/>
</dbReference>